<feature type="repeat" description="ANK" evidence="3">
    <location>
        <begin position="594"/>
        <end position="626"/>
    </location>
</feature>
<evidence type="ECO:0008006" key="8">
    <source>
        <dbReference type="Google" id="ProtNLM"/>
    </source>
</evidence>
<reference evidence="6" key="1">
    <citation type="submission" date="2022-12" db="EMBL/GenBank/DDBJ databases">
        <authorList>
            <person name="Petersen C."/>
        </authorList>
    </citation>
    <scope>NUCLEOTIDE SEQUENCE</scope>
    <source>
        <strain evidence="6">IBT 29677</strain>
    </source>
</reference>
<dbReference type="Pfam" id="PF00023">
    <property type="entry name" value="Ank"/>
    <property type="match status" value="2"/>
</dbReference>
<sequence length="953" mass="105417">MSDPLSIAASPAGLLSLGIQVSESFLKFYVAYKNQDDNITRVSKKLENLLAVFRSLQATLEAREFHPGEEKLVQSIEDSINDCKEIIQESEDESKKYVKAPDIGARDKIKTATRRVAYPFRVSTLNKLEEDTRDIQVNLGFALMVLNQGDQRAIHDDLIDVKSLLESLQEIQVSSAIRSWLDAPDATVNHNSICAKRRAETGIWFIDGKHYHEWLDWDNSFLWLNGFAGCGKSVLCSTVIQHTFLQKILKADVGIAFFYFTFSDQFKQDESAMAKSLLLQLAGQRKECEDDLTVLYRSHQTGTPHINALLTSLQKMIQRFRYVECQFKALQQCPGTKIHLRKCLQSLPRSLDETYERMLCSIDEGCLDDARRILTLLCFSLVPLTMSKLLHAHAVDLENNKLDIEDRILDAEGVKEICIGLIEVVPHEDHHEVRIAHFSVQEDLVSDRIKTQGAKYLALESASAHDVTGQIRLVYLTDPGPSSLQTKENIVTTFPLTKYAAEFWHGHYNKGRRSILESKIFILKILTEEGAFMTWRMFRERKSRRQSEPEFDLVVIQLHYCALFGFEWAIDHILNTGIRLGYSIKDILNDHGLARFDALQAAASCGHHTVVQFLLNKGADVLIQRQSYDYALQGASRRGHHNVVQVLLVNGANVTIGSESYCNALHSASRRGHRSVVQLLLDNGADVNARGEQYGTALRAASAHGHYSVVQLLLDHHADVNAQDGINGNALQDASIQKDPSVVQLLLERGADVNIQGGCYGTTLQAASIQENFPVVELLLDQGADVNAQGGYYGTALQAASIQEDSSVVRLLLDRGADVNIQCGYYGTALQAASTLENVSMVQLLLDRGADVNSTSSGKYGTALQAASCWGHTSVMQLQLGRGADVNAPSSGKYGTALLAGSRWGHTSVVRLLLDRGADANPSSSGEYGTPLQAALQRGHMSVVQVLRDAGAV</sequence>
<gene>
    <name evidence="6" type="ORF">N7509_003123</name>
</gene>
<keyword evidence="1" id="KW-0677">Repeat</keyword>
<feature type="domain" description="Nephrocystin 3-like N-terminal" evidence="5">
    <location>
        <begin position="201"/>
        <end position="347"/>
    </location>
</feature>
<dbReference type="Pfam" id="PF12796">
    <property type="entry name" value="Ank_2"/>
    <property type="match status" value="3"/>
</dbReference>
<dbReference type="Gene3D" id="1.25.40.20">
    <property type="entry name" value="Ankyrin repeat-containing domain"/>
    <property type="match status" value="3"/>
</dbReference>
<name>A0A9W9W4L1_9EURO</name>
<feature type="repeat" description="ANK" evidence="3">
    <location>
        <begin position="627"/>
        <end position="659"/>
    </location>
</feature>
<evidence type="ECO:0000259" key="4">
    <source>
        <dbReference type="Pfam" id="PF22939"/>
    </source>
</evidence>
<evidence type="ECO:0000256" key="3">
    <source>
        <dbReference type="PROSITE-ProRule" id="PRU00023"/>
    </source>
</evidence>
<dbReference type="PROSITE" id="PS50297">
    <property type="entry name" value="ANK_REP_REGION"/>
    <property type="match status" value="5"/>
</dbReference>
<dbReference type="InterPro" id="IPR056884">
    <property type="entry name" value="NPHP3-like_N"/>
</dbReference>
<evidence type="ECO:0000313" key="7">
    <source>
        <dbReference type="Proteomes" id="UP001147747"/>
    </source>
</evidence>
<feature type="repeat" description="ANK" evidence="3">
    <location>
        <begin position="660"/>
        <end position="692"/>
    </location>
</feature>
<feature type="repeat" description="ANK" evidence="3">
    <location>
        <begin position="927"/>
        <end position="953"/>
    </location>
</feature>
<dbReference type="Pfam" id="PF24883">
    <property type="entry name" value="NPHP3_N"/>
    <property type="match status" value="1"/>
</dbReference>
<organism evidence="6 7">
    <name type="scientific">Penicillium cosmopolitanum</name>
    <dbReference type="NCBI Taxonomy" id="1131564"/>
    <lineage>
        <taxon>Eukaryota</taxon>
        <taxon>Fungi</taxon>
        <taxon>Dikarya</taxon>
        <taxon>Ascomycota</taxon>
        <taxon>Pezizomycotina</taxon>
        <taxon>Eurotiomycetes</taxon>
        <taxon>Eurotiomycetidae</taxon>
        <taxon>Eurotiales</taxon>
        <taxon>Aspergillaceae</taxon>
        <taxon>Penicillium</taxon>
    </lineage>
</organism>
<feature type="repeat" description="ANK" evidence="3">
    <location>
        <begin position="893"/>
        <end position="925"/>
    </location>
</feature>
<protein>
    <recommendedName>
        <fullName evidence="8">Fungal N-terminal domain-containing protein</fullName>
    </recommendedName>
</protein>
<evidence type="ECO:0000256" key="2">
    <source>
        <dbReference type="ARBA" id="ARBA00023043"/>
    </source>
</evidence>
<feature type="repeat" description="ANK" evidence="3">
    <location>
        <begin position="693"/>
        <end position="725"/>
    </location>
</feature>
<dbReference type="EMBL" id="JAPZBU010000005">
    <property type="protein sequence ID" value="KAJ5403252.1"/>
    <property type="molecule type" value="Genomic_DNA"/>
</dbReference>
<dbReference type="AlphaFoldDB" id="A0A9W9W4L1"/>
<keyword evidence="2 3" id="KW-0040">ANK repeat</keyword>
<feature type="domain" description="GPI inositol-deacylase winged helix" evidence="4">
    <location>
        <begin position="356"/>
        <end position="451"/>
    </location>
</feature>
<keyword evidence="7" id="KW-1185">Reference proteome</keyword>
<dbReference type="InterPro" id="IPR002110">
    <property type="entry name" value="Ankyrin_rpt"/>
</dbReference>
<dbReference type="InterPro" id="IPR036770">
    <property type="entry name" value="Ankyrin_rpt-contain_sf"/>
</dbReference>
<reference evidence="6" key="2">
    <citation type="journal article" date="2023" name="IMA Fungus">
        <title>Comparative genomic study of the Penicillium genus elucidates a diverse pangenome and 15 lateral gene transfer events.</title>
        <authorList>
            <person name="Petersen C."/>
            <person name="Sorensen T."/>
            <person name="Nielsen M.R."/>
            <person name="Sondergaard T.E."/>
            <person name="Sorensen J.L."/>
            <person name="Fitzpatrick D.A."/>
            <person name="Frisvad J.C."/>
            <person name="Nielsen K.L."/>
        </authorList>
    </citation>
    <scope>NUCLEOTIDE SEQUENCE</scope>
    <source>
        <strain evidence="6">IBT 29677</strain>
    </source>
</reference>
<dbReference type="SMART" id="SM00248">
    <property type="entry name" value="ANK"/>
    <property type="match status" value="11"/>
</dbReference>
<feature type="repeat" description="ANK" evidence="3">
    <location>
        <begin position="726"/>
        <end position="758"/>
    </location>
</feature>
<dbReference type="RefSeq" id="XP_056490494.1">
    <property type="nucleotide sequence ID" value="XM_056627760.1"/>
</dbReference>
<dbReference type="PANTHER" id="PTHR24189:SF50">
    <property type="entry name" value="ANKYRIN REPEAT AND SOCS BOX PROTEIN 2"/>
    <property type="match status" value="1"/>
</dbReference>
<evidence type="ECO:0000313" key="6">
    <source>
        <dbReference type="EMBL" id="KAJ5403252.1"/>
    </source>
</evidence>
<comment type="caution">
    <text evidence="6">The sequence shown here is derived from an EMBL/GenBank/DDBJ whole genome shotgun (WGS) entry which is preliminary data.</text>
</comment>
<dbReference type="GeneID" id="81366740"/>
<accession>A0A9W9W4L1</accession>
<feature type="repeat" description="ANK" evidence="3">
    <location>
        <begin position="792"/>
        <end position="824"/>
    </location>
</feature>
<dbReference type="OrthoDB" id="1577640at2759"/>
<proteinExistence type="predicted"/>
<feature type="repeat" description="ANK" evidence="3">
    <location>
        <begin position="825"/>
        <end position="857"/>
    </location>
</feature>
<dbReference type="InterPro" id="IPR050745">
    <property type="entry name" value="Multifunctional_regulatory"/>
</dbReference>
<evidence type="ECO:0000256" key="1">
    <source>
        <dbReference type="ARBA" id="ARBA00022737"/>
    </source>
</evidence>
<dbReference type="PROSITE" id="PS50088">
    <property type="entry name" value="ANK_REPEAT"/>
    <property type="match status" value="10"/>
</dbReference>
<dbReference type="PANTHER" id="PTHR24189">
    <property type="entry name" value="MYOTROPHIN"/>
    <property type="match status" value="1"/>
</dbReference>
<dbReference type="Pfam" id="PF22939">
    <property type="entry name" value="WHD_GPIID"/>
    <property type="match status" value="1"/>
</dbReference>
<dbReference type="SUPFAM" id="SSF48403">
    <property type="entry name" value="Ankyrin repeat"/>
    <property type="match status" value="1"/>
</dbReference>
<feature type="repeat" description="ANK" evidence="3">
    <location>
        <begin position="762"/>
        <end position="791"/>
    </location>
</feature>
<dbReference type="InterPro" id="IPR054471">
    <property type="entry name" value="GPIID_WHD"/>
</dbReference>
<dbReference type="Proteomes" id="UP001147747">
    <property type="component" value="Unassembled WGS sequence"/>
</dbReference>
<evidence type="ECO:0000259" key="5">
    <source>
        <dbReference type="Pfam" id="PF24883"/>
    </source>
</evidence>